<proteinExistence type="predicted"/>
<keyword evidence="2" id="KW-1185">Reference proteome</keyword>
<reference evidence="2" key="1">
    <citation type="journal article" date="2020" name="Appl. Environ. Microbiol.">
        <title>Diazotrophic Anaeromyxobacter Isolates from Soils.</title>
        <authorList>
            <person name="Masuda Y."/>
            <person name="Yamanaka H."/>
            <person name="Xu Z.X."/>
            <person name="Shiratori Y."/>
            <person name="Aono T."/>
            <person name="Amachi S."/>
            <person name="Senoo K."/>
            <person name="Itoh H."/>
        </authorList>
    </citation>
    <scope>NUCLEOTIDE SEQUENCE [LARGE SCALE GENOMIC DNA]</scope>
    <source>
        <strain evidence="2">R267</strain>
    </source>
</reference>
<sequence>MEDRISPPSIIHSYDPERRRVLCGVPEQTHSTKHAAAVTCERCRQLLHAARDAAAELASAARGP</sequence>
<comment type="caution">
    <text evidence="1">The sequence shown here is derived from an EMBL/GenBank/DDBJ whole genome shotgun (WGS) entry which is preliminary data.</text>
</comment>
<dbReference type="AlphaFoldDB" id="A0A7I9VKF0"/>
<accession>A0A7I9VKF0</accession>
<protein>
    <submittedName>
        <fullName evidence="1">Uncharacterized protein</fullName>
    </submittedName>
</protein>
<dbReference type="EMBL" id="BJTG01000003">
    <property type="protein sequence ID" value="GEJ56487.1"/>
    <property type="molecule type" value="Genomic_DNA"/>
</dbReference>
<evidence type="ECO:0000313" key="1">
    <source>
        <dbReference type="EMBL" id="GEJ56487.1"/>
    </source>
</evidence>
<dbReference type="RefSeq" id="WP_176064006.1">
    <property type="nucleotide sequence ID" value="NZ_BJTG01000003.1"/>
</dbReference>
<gene>
    <name evidence="1" type="ORF">AMYX_12280</name>
</gene>
<organism evidence="1 2">
    <name type="scientific">Anaeromyxobacter diazotrophicus</name>
    <dbReference type="NCBI Taxonomy" id="2590199"/>
    <lineage>
        <taxon>Bacteria</taxon>
        <taxon>Pseudomonadati</taxon>
        <taxon>Myxococcota</taxon>
        <taxon>Myxococcia</taxon>
        <taxon>Myxococcales</taxon>
        <taxon>Cystobacterineae</taxon>
        <taxon>Anaeromyxobacteraceae</taxon>
        <taxon>Anaeromyxobacter</taxon>
    </lineage>
</organism>
<dbReference type="Proteomes" id="UP000503640">
    <property type="component" value="Unassembled WGS sequence"/>
</dbReference>
<evidence type="ECO:0000313" key="2">
    <source>
        <dbReference type="Proteomes" id="UP000503640"/>
    </source>
</evidence>
<name>A0A7I9VKF0_9BACT</name>